<keyword evidence="3" id="KW-0645">Protease</keyword>
<dbReference type="GO" id="GO:0046872">
    <property type="term" value="F:metal ion binding"/>
    <property type="evidence" value="ECO:0007669"/>
    <property type="project" value="UniProtKB-KW"/>
</dbReference>
<organism evidence="12">
    <name type="scientific">Timema bartmani</name>
    <dbReference type="NCBI Taxonomy" id="61472"/>
    <lineage>
        <taxon>Eukaryota</taxon>
        <taxon>Metazoa</taxon>
        <taxon>Ecdysozoa</taxon>
        <taxon>Arthropoda</taxon>
        <taxon>Hexapoda</taxon>
        <taxon>Insecta</taxon>
        <taxon>Pterygota</taxon>
        <taxon>Neoptera</taxon>
        <taxon>Polyneoptera</taxon>
        <taxon>Phasmatodea</taxon>
        <taxon>Timematodea</taxon>
        <taxon>Timematoidea</taxon>
        <taxon>Timematidae</taxon>
        <taxon>Timema</taxon>
    </lineage>
</organism>
<dbReference type="SUPFAM" id="SSF102712">
    <property type="entry name" value="JAB1/MPN domain"/>
    <property type="match status" value="1"/>
</dbReference>
<dbReference type="Gene3D" id="1.20.58.80">
    <property type="entry name" value="Phosphotransferase system, lactose/cellobiose-type IIA subunit"/>
    <property type="match status" value="1"/>
</dbReference>
<keyword evidence="9" id="KW-0175">Coiled coil</keyword>
<dbReference type="SUPFAM" id="SSF140856">
    <property type="entry name" value="USP8 N-terminal domain-like"/>
    <property type="match status" value="1"/>
</dbReference>
<keyword evidence="8" id="KW-0482">Metalloprotease</keyword>
<evidence type="ECO:0000256" key="5">
    <source>
        <dbReference type="ARBA" id="ARBA00022786"/>
    </source>
</evidence>
<evidence type="ECO:0000256" key="4">
    <source>
        <dbReference type="ARBA" id="ARBA00022723"/>
    </source>
</evidence>
<dbReference type="PANTHER" id="PTHR12947">
    <property type="entry name" value="AMSH-LIKE PROTEASE"/>
    <property type="match status" value="1"/>
</dbReference>
<evidence type="ECO:0000256" key="1">
    <source>
        <dbReference type="ARBA" id="ARBA00001947"/>
    </source>
</evidence>
<sequence>MENKKNGIFSLPSDLKIMDPSTRLKTLTEYGNAVEVDNNIPPKRYYRSGLEMVRMADVYMKEGNLENAFILYMKFMTLFIEKIRYHPDFSTVPVIDRTTNAQKLREVMPKAEKLKSQLMECYEKEYKRYFDEQKAHEESERARLKRLVEEKRVEEAHRNELALKLRLAAQSPLVVAPQIPTDDVCYDLLDQDKPPTATASPATLPSPSSLSSVPMFDRNMKPINLLTPSLRDVTVPRRLIETFKNLAQRNTDDNIETCGILAGKLSRNVLTITHLVLSKQSGTSDSCITTNEVEVDQFQRDHDLVTIGWIHTHPSQTAFLSSVDLHTHYSYQCLMSEAVAIVCAPTYNEDKIFMLTPDYGLNFIRNCRETGFHPHPTHPLLYTLADHVRVFNEAPCEVIDMR</sequence>
<protein>
    <recommendedName>
        <fullName evidence="11">MPN domain-containing protein</fullName>
    </recommendedName>
</protein>
<dbReference type="GO" id="GO:0061578">
    <property type="term" value="F:K63-linked deubiquitinase activity"/>
    <property type="evidence" value="ECO:0007669"/>
    <property type="project" value="InterPro"/>
</dbReference>
<dbReference type="GO" id="GO:0016020">
    <property type="term" value="C:membrane"/>
    <property type="evidence" value="ECO:0007669"/>
    <property type="project" value="TreeGrafter"/>
</dbReference>
<dbReference type="CDD" id="cd08066">
    <property type="entry name" value="MPN_AMSH_like"/>
    <property type="match status" value="1"/>
</dbReference>
<dbReference type="InterPro" id="IPR037518">
    <property type="entry name" value="MPN"/>
</dbReference>
<dbReference type="SMART" id="SM00232">
    <property type="entry name" value="JAB_MPN"/>
    <property type="match status" value="1"/>
</dbReference>
<evidence type="ECO:0000256" key="10">
    <source>
        <dbReference type="SAM" id="MobiDB-lite"/>
    </source>
</evidence>
<dbReference type="PROSITE" id="PS50249">
    <property type="entry name" value="MPN"/>
    <property type="match status" value="1"/>
</dbReference>
<evidence type="ECO:0000256" key="6">
    <source>
        <dbReference type="ARBA" id="ARBA00022801"/>
    </source>
</evidence>
<evidence type="ECO:0000256" key="7">
    <source>
        <dbReference type="ARBA" id="ARBA00022833"/>
    </source>
</evidence>
<evidence type="ECO:0000313" key="12">
    <source>
        <dbReference type="EMBL" id="CAD7439557.1"/>
    </source>
</evidence>
<evidence type="ECO:0000256" key="3">
    <source>
        <dbReference type="ARBA" id="ARBA00022670"/>
    </source>
</evidence>
<reference evidence="12" key="1">
    <citation type="submission" date="2020-11" db="EMBL/GenBank/DDBJ databases">
        <authorList>
            <person name="Tran Van P."/>
        </authorList>
    </citation>
    <scope>NUCLEOTIDE SEQUENCE</scope>
</reference>
<dbReference type="Pfam" id="PF08969">
    <property type="entry name" value="USP8_dimer"/>
    <property type="match status" value="1"/>
</dbReference>
<evidence type="ECO:0000256" key="2">
    <source>
        <dbReference type="ARBA" id="ARBA00010981"/>
    </source>
</evidence>
<keyword evidence="6" id="KW-0378">Hydrolase</keyword>
<dbReference type="Pfam" id="PF01398">
    <property type="entry name" value="JAB"/>
    <property type="match status" value="1"/>
</dbReference>
<dbReference type="InterPro" id="IPR000555">
    <property type="entry name" value="JAMM/MPN+_dom"/>
</dbReference>
<name>A0A7R9HX64_9NEOP</name>
<dbReference type="AlphaFoldDB" id="A0A7R9HX64"/>
<accession>A0A7R9HX64</accession>
<feature type="region of interest" description="Disordered" evidence="10">
    <location>
        <begin position="190"/>
        <end position="213"/>
    </location>
</feature>
<dbReference type="GO" id="GO:0070536">
    <property type="term" value="P:protein K63-linked deubiquitination"/>
    <property type="evidence" value="ECO:0007669"/>
    <property type="project" value="InterPro"/>
</dbReference>
<evidence type="ECO:0000259" key="11">
    <source>
        <dbReference type="PROSITE" id="PS50249"/>
    </source>
</evidence>
<dbReference type="Gene3D" id="3.40.140.10">
    <property type="entry name" value="Cytidine Deaminase, domain 2"/>
    <property type="match status" value="1"/>
</dbReference>
<dbReference type="InterPro" id="IPR015063">
    <property type="entry name" value="USP8_dimer"/>
</dbReference>
<keyword evidence="4" id="KW-0479">Metal-binding</keyword>
<keyword evidence="7" id="KW-0862">Zinc</keyword>
<comment type="cofactor">
    <cofactor evidence="1">
        <name>Zn(2+)</name>
        <dbReference type="ChEBI" id="CHEBI:29105"/>
    </cofactor>
</comment>
<dbReference type="GO" id="GO:0005768">
    <property type="term" value="C:endosome"/>
    <property type="evidence" value="ECO:0007669"/>
    <property type="project" value="TreeGrafter"/>
</dbReference>
<proteinExistence type="inferred from homology"/>
<dbReference type="GO" id="GO:0006508">
    <property type="term" value="P:proteolysis"/>
    <property type="evidence" value="ECO:0007669"/>
    <property type="project" value="UniProtKB-KW"/>
</dbReference>
<keyword evidence="5" id="KW-0833">Ubl conjugation pathway</keyword>
<feature type="compositionally biased region" description="Low complexity" evidence="10">
    <location>
        <begin position="194"/>
        <end position="212"/>
    </location>
</feature>
<dbReference type="EMBL" id="OD564721">
    <property type="protein sequence ID" value="CAD7439557.1"/>
    <property type="molecule type" value="Genomic_DNA"/>
</dbReference>
<dbReference type="InterPro" id="IPR044098">
    <property type="entry name" value="STAMBP/STALP-like_MPN"/>
</dbReference>
<feature type="coiled-coil region" evidence="9">
    <location>
        <begin position="119"/>
        <end position="154"/>
    </location>
</feature>
<dbReference type="PANTHER" id="PTHR12947:SF13">
    <property type="entry name" value="FI19924P1"/>
    <property type="match status" value="1"/>
</dbReference>
<comment type="similarity">
    <text evidence="2">Belongs to the peptidase M67C family.</text>
</comment>
<dbReference type="GO" id="GO:0140492">
    <property type="term" value="F:metal-dependent deubiquitinase activity"/>
    <property type="evidence" value="ECO:0007669"/>
    <property type="project" value="InterPro"/>
</dbReference>
<feature type="domain" description="MPN" evidence="11">
    <location>
        <begin position="233"/>
        <end position="362"/>
    </location>
</feature>
<evidence type="ECO:0000256" key="9">
    <source>
        <dbReference type="SAM" id="Coils"/>
    </source>
</evidence>
<gene>
    <name evidence="12" type="ORF">TBIB3V08_LOCUS2117</name>
</gene>
<evidence type="ECO:0000256" key="8">
    <source>
        <dbReference type="ARBA" id="ARBA00023049"/>
    </source>
</evidence>